<name>A0AAD2FN91_9STRA</name>
<dbReference type="AlphaFoldDB" id="A0AAD2FN91"/>
<organism evidence="1 2">
    <name type="scientific">Cylindrotheca closterium</name>
    <dbReference type="NCBI Taxonomy" id="2856"/>
    <lineage>
        <taxon>Eukaryota</taxon>
        <taxon>Sar</taxon>
        <taxon>Stramenopiles</taxon>
        <taxon>Ochrophyta</taxon>
        <taxon>Bacillariophyta</taxon>
        <taxon>Bacillariophyceae</taxon>
        <taxon>Bacillariophycidae</taxon>
        <taxon>Bacillariales</taxon>
        <taxon>Bacillariaceae</taxon>
        <taxon>Cylindrotheca</taxon>
    </lineage>
</organism>
<evidence type="ECO:0000313" key="1">
    <source>
        <dbReference type="EMBL" id="CAJ1946955.1"/>
    </source>
</evidence>
<gene>
    <name evidence="1" type="ORF">CYCCA115_LOCUS10914</name>
</gene>
<sequence>MKGFLSVAFTASVKVAVARQLDQAIVFTHVSEAIKCPIRIPGLLFLVTTKNFGAVSTPGFSGQSSATMIRQRRQKLLLSLKSLLSKTLQPLFSPMIGATTHPLSNNLADGDITALRTPKPMRPRSTISRASGLFTHIVPSKEPGIWIFIVWKKFA</sequence>
<dbReference type="Proteomes" id="UP001295423">
    <property type="component" value="Unassembled WGS sequence"/>
</dbReference>
<comment type="caution">
    <text evidence="1">The sequence shown here is derived from an EMBL/GenBank/DDBJ whole genome shotgun (WGS) entry which is preliminary data.</text>
</comment>
<protein>
    <submittedName>
        <fullName evidence="1">Uncharacterized protein</fullName>
    </submittedName>
</protein>
<dbReference type="EMBL" id="CAKOGP040001719">
    <property type="protein sequence ID" value="CAJ1946955.1"/>
    <property type="molecule type" value="Genomic_DNA"/>
</dbReference>
<proteinExistence type="predicted"/>
<keyword evidence="2" id="KW-1185">Reference proteome</keyword>
<reference evidence="1" key="1">
    <citation type="submission" date="2023-08" db="EMBL/GenBank/DDBJ databases">
        <authorList>
            <person name="Audoor S."/>
            <person name="Bilcke G."/>
        </authorList>
    </citation>
    <scope>NUCLEOTIDE SEQUENCE</scope>
</reference>
<evidence type="ECO:0000313" key="2">
    <source>
        <dbReference type="Proteomes" id="UP001295423"/>
    </source>
</evidence>
<accession>A0AAD2FN91</accession>